<protein>
    <submittedName>
        <fullName evidence="2">Uncharacterized protein</fullName>
    </submittedName>
</protein>
<gene>
    <name evidence="2" type="ORF">HMPREF0682_1654</name>
</gene>
<organism evidence="2 3">
    <name type="scientific">Propionibacterium acidifaciens F0233</name>
    <dbReference type="NCBI Taxonomy" id="553198"/>
    <lineage>
        <taxon>Bacteria</taxon>
        <taxon>Bacillati</taxon>
        <taxon>Actinomycetota</taxon>
        <taxon>Actinomycetes</taxon>
        <taxon>Propionibacteriales</taxon>
        <taxon>Propionibacteriaceae</taxon>
        <taxon>Propionibacterium</taxon>
    </lineage>
</organism>
<dbReference type="AlphaFoldDB" id="U2PY61"/>
<dbReference type="Proteomes" id="UP000017052">
    <property type="component" value="Unassembled WGS sequence"/>
</dbReference>
<feature type="compositionally biased region" description="Basic and acidic residues" evidence="1">
    <location>
        <begin position="240"/>
        <end position="250"/>
    </location>
</feature>
<feature type="region of interest" description="Disordered" evidence="1">
    <location>
        <begin position="1"/>
        <end position="33"/>
    </location>
</feature>
<feature type="compositionally biased region" description="Polar residues" evidence="1">
    <location>
        <begin position="149"/>
        <end position="171"/>
    </location>
</feature>
<evidence type="ECO:0000313" key="3">
    <source>
        <dbReference type="Proteomes" id="UP000017052"/>
    </source>
</evidence>
<evidence type="ECO:0000256" key="1">
    <source>
        <dbReference type="SAM" id="MobiDB-lite"/>
    </source>
</evidence>
<reference evidence="2" key="1">
    <citation type="submission" date="2013-08" db="EMBL/GenBank/DDBJ databases">
        <authorList>
            <person name="Durkin A.S."/>
            <person name="Haft D.R."/>
            <person name="McCorrison J."/>
            <person name="Torralba M."/>
            <person name="Gillis M."/>
            <person name="Haft D.H."/>
            <person name="Methe B."/>
            <person name="Sutton G."/>
            <person name="Nelson K.E."/>
        </authorList>
    </citation>
    <scope>NUCLEOTIDE SEQUENCE [LARGE SCALE GENOMIC DNA]</scope>
    <source>
        <strain evidence="2">F0233</strain>
    </source>
</reference>
<comment type="caution">
    <text evidence="2">The sequence shown here is derived from an EMBL/GenBank/DDBJ whole genome shotgun (WGS) entry which is preliminary data.</text>
</comment>
<proteinExistence type="predicted"/>
<evidence type="ECO:0000313" key="2">
    <source>
        <dbReference type="EMBL" id="ERK49026.1"/>
    </source>
</evidence>
<feature type="compositionally biased region" description="Polar residues" evidence="1">
    <location>
        <begin position="95"/>
        <end position="105"/>
    </location>
</feature>
<feature type="region of interest" description="Disordered" evidence="1">
    <location>
        <begin position="86"/>
        <end position="105"/>
    </location>
</feature>
<name>U2PY61_9ACTN</name>
<dbReference type="EMBL" id="ACVN02000333">
    <property type="protein sequence ID" value="ERK49026.1"/>
    <property type="molecule type" value="Genomic_DNA"/>
</dbReference>
<feature type="compositionally biased region" description="Basic and acidic residues" evidence="1">
    <location>
        <begin position="213"/>
        <end position="228"/>
    </location>
</feature>
<feature type="region of interest" description="Disordered" evidence="1">
    <location>
        <begin position="145"/>
        <end position="250"/>
    </location>
</feature>
<accession>U2PY61</accession>
<keyword evidence="3" id="KW-1185">Reference proteome</keyword>
<sequence length="250" mass="26556">MVSGGVLAVEPRRTETGPDARAPARAVRRGAGPRKNHTLGTAFVAPSCFWSAATPLAALYAENTYGKAVNTSITNAVRGPQIALRTPSSTRRSTNPTVRQQTSSTTATIPHLNAALCPARHAASLAGVGPSLVPTHPFLGSTPVEARRAQQNATAPSTMQQTVSTTKSVMTRSPHVKQRQNPSGPGSQGPCRGAAFLPHPQQSQKPRGLCKASFHETHSQGLNHDHSSWSKHPPWVLRTSPHDPTDQAYL</sequence>